<dbReference type="InterPro" id="IPR035979">
    <property type="entry name" value="RBD_domain_sf"/>
</dbReference>
<dbReference type="PANTHER" id="PTHR10693:SF20">
    <property type="entry name" value="AT27578P"/>
    <property type="match status" value="1"/>
</dbReference>
<proteinExistence type="predicted"/>
<evidence type="ECO:0000256" key="1">
    <source>
        <dbReference type="PROSITE-ProRule" id="PRU00176"/>
    </source>
</evidence>
<dbReference type="PANTHER" id="PTHR10693">
    <property type="entry name" value="RAS GTPASE-ACTIVATING PROTEIN-BINDING PROTEIN"/>
    <property type="match status" value="1"/>
</dbReference>
<dbReference type="InterPro" id="IPR012677">
    <property type="entry name" value="Nucleotide-bd_a/b_plait_sf"/>
</dbReference>
<dbReference type="GO" id="GO:0005829">
    <property type="term" value="C:cytosol"/>
    <property type="evidence" value="ECO:0007669"/>
    <property type="project" value="TreeGrafter"/>
</dbReference>
<accession>A0AAD5UTZ4</accession>
<comment type="caution">
    <text evidence="4">The sequence shown here is derived from an EMBL/GenBank/DDBJ whole genome shotgun (WGS) entry which is preliminary data.</text>
</comment>
<dbReference type="GO" id="GO:0016579">
    <property type="term" value="P:protein deubiquitination"/>
    <property type="evidence" value="ECO:0007669"/>
    <property type="project" value="TreeGrafter"/>
</dbReference>
<keyword evidence="1" id="KW-0694">RNA-binding</keyword>
<dbReference type="Proteomes" id="UP001212997">
    <property type="component" value="Unassembled WGS sequence"/>
</dbReference>
<keyword evidence="5" id="KW-1185">Reference proteome</keyword>
<protein>
    <recommendedName>
        <fullName evidence="3">RRM domain-containing protein</fullName>
    </recommendedName>
</protein>
<dbReference type="InterPro" id="IPR000504">
    <property type="entry name" value="RRM_dom"/>
</dbReference>
<evidence type="ECO:0000259" key="3">
    <source>
        <dbReference type="PROSITE" id="PS50102"/>
    </source>
</evidence>
<reference evidence="4" key="1">
    <citation type="submission" date="2022-07" db="EMBL/GenBank/DDBJ databases">
        <title>Genome Sequence of Physisporinus lineatus.</title>
        <authorList>
            <person name="Buettner E."/>
        </authorList>
    </citation>
    <scope>NUCLEOTIDE SEQUENCE</scope>
    <source>
        <strain evidence="4">VT162</strain>
    </source>
</reference>
<sequence>MNVPIAACFVKGVVDSISDAALKATLTQRFGPIKEIEIHRQKACAFLEFERVDSTRRAIAASLPVNQGGEGGVRIGTSQDGSPVPKVYVETRKERNERGPPRGGAANGGDNRRGGYRGGRGGGYSRGGRGGQGAQAK</sequence>
<dbReference type="SMART" id="SM00360">
    <property type="entry name" value="RRM"/>
    <property type="match status" value="1"/>
</dbReference>
<dbReference type="GO" id="GO:1990904">
    <property type="term" value="C:ribonucleoprotein complex"/>
    <property type="evidence" value="ECO:0007669"/>
    <property type="project" value="TreeGrafter"/>
</dbReference>
<evidence type="ECO:0000313" key="4">
    <source>
        <dbReference type="EMBL" id="KAJ3473906.1"/>
    </source>
</evidence>
<dbReference type="GO" id="GO:0034517">
    <property type="term" value="P:ribophagy"/>
    <property type="evidence" value="ECO:0007669"/>
    <property type="project" value="TreeGrafter"/>
</dbReference>
<dbReference type="GO" id="GO:1990861">
    <property type="term" value="C:Ubp3-Bre5 deubiquitination complex"/>
    <property type="evidence" value="ECO:0007669"/>
    <property type="project" value="TreeGrafter"/>
</dbReference>
<dbReference type="SUPFAM" id="SSF54928">
    <property type="entry name" value="RNA-binding domain, RBD"/>
    <property type="match status" value="1"/>
</dbReference>
<gene>
    <name evidence="4" type="ORF">NLI96_g12761</name>
</gene>
<name>A0AAD5UTZ4_9APHY</name>
<dbReference type="Gene3D" id="3.30.70.330">
    <property type="match status" value="1"/>
</dbReference>
<dbReference type="AlphaFoldDB" id="A0AAD5UTZ4"/>
<dbReference type="EMBL" id="JANAWD010001213">
    <property type="protein sequence ID" value="KAJ3473906.1"/>
    <property type="molecule type" value="Genomic_DNA"/>
</dbReference>
<feature type="compositionally biased region" description="Gly residues" evidence="2">
    <location>
        <begin position="116"/>
        <end position="137"/>
    </location>
</feature>
<dbReference type="GO" id="GO:0003729">
    <property type="term" value="F:mRNA binding"/>
    <property type="evidence" value="ECO:0007669"/>
    <property type="project" value="TreeGrafter"/>
</dbReference>
<dbReference type="PROSITE" id="PS50102">
    <property type="entry name" value="RRM"/>
    <property type="match status" value="1"/>
</dbReference>
<feature type="region of interest" description="Disordered" evidence="2">
    <location>
        <begin position="65"/>
        <end position="137"/>
    </location>
</feature>
<evidence type="ECO:0000256" key="2">
    <source>
        <dbReference type="SAM" id="MobiDB-lite"/>
    </source>
</evidence>
<feature type="domain" description="RRM" evidence="3">
    <location>
        <begin position="6"/>
        <end position="94"/>
    </location>
</feature>
<dbReference type="Pfam" id="PF00076">
    <property type="entry name" value="RRM_1"/>
    <property type="match status" value="1"/>
</dbReference>
<dbReference type="CDD" id="cd00590">
    <property type="entry name" value="RRM_SF"/>
    <property type="match status" value="1"/>
</dbReference>
<dbReference type="InterPro" id="IPR039539">
    <property type="entry name" value="Ras_GTPase_bind_prot"/>
</dbReference>
<organism evidence="4 5">
    <name type="scientific">Meripilus lineatus</name>
    <dbReference type="NCBI Taxonomy" id="2056292"/>
    <lineage>
        <taxon>Eukaryota</taxon>
        <taxon>Fungi</taxon>
        <taxon>Dikarya</taxon>
        <taxon>Basidiomycota</taxon>
        <taxon>Agaricomycotina</taxon>
        <taxon>Agaricomycetes</taxon>
        <taxon>Polyporales</taxon>
        <taxon>Meripilaceae</taxon>
        <taxon>Meripilus</taxon>
    </lineage>
</organism>
<feature type="compositionally biased region" description="Basic and acidic residues" evidence="2">
    <location>
        <begin position="89"/>
        <end position="100"/>
    </location>
</feature>
<evidence type="ECO:0000313" key="5">
    <source>
        <dbReference type="Proteomes" id="UP001212997"/>
    </source>
</evidence>